<dbReference type="CDD" id="cd06863">
    <property type="entry name" value="PX_Atg24p"/>
    <property type="match status" value="1"/>
</dbReference>
<accession>A0AA38H201</accession>
<keyword evidence="7" id="KW-0967">Endosome</keyword>
<dbReference type="CDD" id="cd07628">
    <property type="entry name" value="BAR_Atg24p"/>
    <property type="match status" value="1"/>
</dbReference>
<protein>
    <recommendedName>
        <fullName evidence="11">Sorting nexin-4</fullName>
    </recommendedName>
    <alternativeName>
        <fullName evidence="12">Autophagy-related protein 24</fullName>
    </alternativeName>
</protein>
<comment type="function">
    <text evidence="13">Sorting nexin, involved in the separation or division of vacuoles throughout the entire life cycle of the cells. Involved in retrieval of late-Golgi SNAREs from post-Golgi endosomes to the trans-Golgi network, for cytoplasm to vacuole transport (Cvt), and autophagy of large cargos including mitophagy, pexophagy and glycophagy.</text>
</comment>
<comment type="subcellular location">
    <subcellularLocation>
        <location evidence="2">Cytoplasm</location>
        <location evidence="2">Cytosol</location>
    </subcellularLocation>
    <subcellularLocation>
        <location evidence="1">Endosome membrane</location>
        <topology evidence="1">Peripheral membrane protein</topology>
    </subcellularLocation>
    <subcellularLocation>
        <location evidence="3">Preautophagosomal structure membrane</location>
        <topology evidence="3">Peripheral membrane protein</topology>
    </subcellularLocation>
</comment>
<feature type="region of interest" description="Disordered" evidence="15">
    <location>
        <begin position="1"/>
        <end position="79"/>
    </location>
</feature>
<keyword evidence="18" id="KW-1185">Reference proteome</keyword>
<keyword evidence="5" id="KW-0813">Transport</keyword>
<comment type="caution">
    <text evidence="17">The sequence shown here is derived from an EMBL/GenBank/DDBJ whole genome shotgun (WGS) entry which is preliminary data.</text>
</comment>
<dbReference type="GO" id="GO:0032456">
    <property type="term" value="P:endocytic recycling"/>
    <property type="evidence" value="ECO:0007669"/>
    <property type="project" value="TreeGrafter"/>
</dbReference>
<keyword evidence="8" id="KW-0072">Autophagy</keyword>
<dbReference type="GO" id="GO:0005829">
    <property type="term" value="C:cytosol"/>
    <property type="evidence" value="ECO:0007669"/>
    <property type="project" value="UniProtKB-SubCell"/>
</dbReference>
<dbReference type="RefSeq" id="XP_052942397.1">
    <property type="nucleotide sequence ID" value="XM_053088034.1"/>
</dbReference>
<evidence type="ECO:0000256" key="6">
    <source>
        <dbReference type="ARBA" id="ARBA00022490"/>
    </source>
</evidence>
<evidence type="ECO:0000256" key="4">
    <source>
        <dbReference type="ARBA" id="ARBA00010883"/>
    </source>
</evidence>
<dbReference type="GO" id="GO:0034045">
    <property type="term" value="C:phagophore assembly site membrane"/>
    <property type="evidence" value="ECO:0007669"/>
    <property type="project" value="UniProtKB-SubCell"/>
</dbReference>
<evidence type="ECO:0000256" key="12">
    <source>
        <dbReference type="ARBA" id="ARBA00041273"/>
    </source>
</evidence>
<keyword evidence="14" id="KW-0175">Coiled coil</keyword>
<gene>
    <name evidence="17" type="ORF">MKK02DRAFT_30387</name>
</gene>
<evidence type="ECO:0000256" key="5">
    <source>
        <dbReference type="ARBA" id="ARBA00022448"/>
    </source>
</evidence>
<evidence type="ECO:0000256" key="14">
    <source>
        <dbReference type="SAM" id="Coils"/>
    </source>
</evidence>
<dbReference type="GO" id="GO:0005769">
    <property type="term" value="C:early endosome"/>
    <property type="evidence" value="ECO:0007669"/>
    <property type="project" value="TreeGrafter"/>
</dbReference>
<dbReference type="GO" id="GO:0000422">
    <property type="term" value="P:autophagy of mitochondrion"/>
    <property type="evidence" value="ECO:0007669"/>
    <property type="project" value="TreeGrafter"/>
</dbReference>
<dbReference type="Gene3D" id="3.30.1520.10">
    <property type="entry name" value="Phox-like domain"/>
    <property type="match status" value="1"/>
</dbReference>
<dbReference type="InterPro" id="IPR001683">
    <property type="entry name" value="PX_dom"/>
</dbReference>
<evidence type="ECO:0000256" key="8">
    <source>
        <dbReference type="ARBA" id="ARBA00023006"/>
    </source>
</evidence>
<comment type="similarity">
    <text evidence="4">Belongs to the sorting nexin family.</text>
</comment>
<dbReference type="PANTHER" id="PTHR45949">
    <property type="entry name" value="SORTING NEXIN-4"/>
    <property type="match status" value="1"/>
</dbReference>
<keyword evidence="10" id="KW-0472">Membrane</keyword>
<evidence type="ECO:0000256" key="10">
    <source>
        <dbReference type="ARBA" id="ARBA00023136"/>
    </source>
</evidence>
<evidence type="ECO:0000256" key="3">
    <source>
        <dbReference type="ARBA" id="ARBA00004623"/>
    </source>
</evidence>
<dbReference type="Proteomes" id="UP001164286">
    <property type="component" value="Unassembled WGS sequence"/>
</dbReference>
<dbReference type="GO" id="GO:0034727">
    <property type="term" value="P:piecemeal microautophagy of the nucleus"/>
    <property type="evidence" value="ECO:0007669"/>
    <property type="project" value="TreeGrafter"/>
</dbReference>
<evidence type="ECO:0000256" key="1">
    <source>
        <dbReference type="ARBA" id="ARBA00004481"/>
    </source>
</evidence>
<dbReference type="GeneID" id="77727239"/>
<evidence type="ECO:0000256" key="7">
    <source>
        <dbReference type="ARBA" id="ARBA00022753"/>
    </source>
</evidence>
<dbReference type="FunFam" id="3.30.1520.10:FF:000049">
    <property type="entry name" value="Vacuolar sorting protein VPS1"/>
    <property type="match status" value="1"/>
</dbReference>
<feature type="domain" description="PX" evidence="16">
    <location>
        <begin position="105"/>
        <end position="227"/>
    </location>
</feature>
<dbReference type="InterPro" id="IPR036871">
    <property type="entry name" value="PX_dom_sf"/>
</dbReference>
<dbReference type="GO" id="GO:0061709">
    <property type="term" value="P:reticulophagy"/>
    <property type="evidence" value="ECO:0007669"/>
    <property type="project" value="TreeGrafter"/>
</dbReference>
<organism evidence="17 18">
    <name type="scientific">Dioszegia hungarica</name>
    <dbReference type="NCBI Taxonomy" id="4972"/>
    <lineage>
        <taxon>Eukaryota</taxon>
        <taxon>Fungi</taxon>
        <taxon>Dikarya</taxon>
        <taxon>Basidiomycota</taxon>
        <taxon>Agaricomycotina</taxon>
        <taxon>Tremellomycetes</taxon>
        <taxon>Tremellales</taxon>
        <taxon>Bulleribasidiaceae</taxon>
        <taxon>Dioszegia</taxon>
    </lineage>
</organism>
<dbReference type="GO" id="GO:0015031">
    <property type="term" value="P:protein transport"/>
    <property type="evidence" value="ECO:0007669"/>
    <property type="project" value="TreeGrafter"/>
</dbReference>
<evidence type="ECO:0000259" key="16">
    <source>
        <dbReference type="PROSITE" id="PS50195"/>
    </source>
</evidence>
<dbReference type="AlphaFoldDB" id="A0AA38H201"/>
<dbReference type="InterPro" id="IPR027267">
    <property type="entry name" value="AH/BAR_dom_sf"/>
</dbReference>
<sequence>MSSQPIDEDGFHSIAWDDAPSLLPKGGQSGTASSTSGFDISSESDNGFENISPVSPGAGEGSASGSGFAPGASTDTIQQHKRYRSDIEANREHAEVDGTEWGGRWMAISVKDPVKEHEGSKDMFVSYAVRTQTNVQNFSQPIPVVRRRFQDFAFLREHLAKAFPACIVPPIPDKHRLEYIKGDRFAPDFIEKRRMDLQRFADRIARHPTLQRSKLVNDFLTSTEWTVAKHHHISHPPPDSHLSMMDSLSDTFINAFSKVRKPDARFVEMSEELERFEEGLTGVERLVGRGKNRVDDLAADYQDMAAAYQTLGYLESGITEPLNRFAEKMLDFSALLKHTNSTTTEPLLHSSQSLLAHSTSHRSTIKLRDQKQLDFEELSAYLSAIVSERDRLAAVQTGHAGGPVGLGTYLRDQVDKLRGTDDIHTRRERIRKLDIKIKELQEAVTTAHETSNAFSDEVLKEHQYFEMNKQEEMREMLQSYADGQVEMLKRSMEDWDRIIPVLQRIRVDI</sequence>
<reference evidence="17" key="1">
    <citation type="journal article" date="2022" name="G3 (Bethesda)">
        <title>High quality genome of the basidiomycete yeast Dioszegia hungarica PDD-24b-2 isolated from cloud water.</title>
        <authorList>
            <person name="Jarrige D."/>
            <person name="Haridas S."/>
            <person name="Bleykasten-Grosshans C."/>
            <person name="Joly M."/>
            <person name="Nadalig T."/>
            <person name="Sancelme M."/>
            <person name="Vuilleumier S."/>
            <person name="Grigoriev I.V."/>
            <person name="Amato P."/>
            <person name="Bringel F."/>
        </authorList>
    </citation>
    <scope>NUCLEOTIDE SEQUENCE</scope>
    <source>
        <strain evidence="17">PDD-24b-2</strain>
    </source>
</reference>
<dbReference type="SUPFAM" id="SSF64268">
    <property type="entry name" value="PX domain"/>
    <property type="match status" value="1"/>
</dbReference>
<dbReference type="PROSITE" id="PS50195">
    <property type="entry name" value="PX"/>
    <property type="match status" value="1"/>
</dbReference>
<evidence type="ECO:0000256" key="13">
    <source>
        <dbReference type="ARBA" id="ARBA00054950"/>
    </source>
</evidence>
<evidence type="ECO:0000256" key="2">
    <source>
        <dbReference type="ARBA" id="ARBA00004514"/>
    </source>
</evidence>
<evidence type="ECO:0000256" key="15">
    <source>
        <dbReference type="SAM" id="MobiDB-lite"/>
    </source>
</evidence>
<feature type="coiled-coil region" evidence="14">
    <location>
        <begin position="423"/>
        <end position="450"/>
    </location>
</feature>
<feature type="compositionally biased region" description="Polar residues" evidence="15">
    <location>
        <begin position="38"/>
        <end position="49"/>
    </location>
</feature>
<dbReference type="SMART" id="SM00312">
    <property type="entry name" value="PX"/>
    <property type="match status" value="1"/>
</dbReference>
<dbReference type="GO" id="GO:0010008">
    <property type="term" value="C:endosome membrane"/>
    <property type="evidence" value="ECO:0007669"/>
    <property type="project" value="UniProtKB-SubCell"/>
</dbReference>
<evidence type="ECO:0000256" key="9">
    <source>
        <dbReference type="ARBA" id="ARBA00023121"/>
    </source>
</evidence>
<proteinExistence type="inferred from homology"/>
<name>A0AA38H201_9TREE</name>
<evidence type="ECO:0000256" key="11">
    <source>
        <dbReference type="ARBA" id="ARBA00040748"/>
    </source>
</evidence>
<dbReference type="FunFam" id="1.20.1270.60:FF:000042">
    <property type="entry name" value="Vacuolar targeting protein Atg24"/>
    <property type="match status" value="1"/>
</dbReference>
<dbReference type="PANTHER" id="PTHR45949:SF2">
    <property type="entry name" value="SORTING NEXIN-4"/>
    <property type="match status" value="1"/>
</dbReference>
<evidence type="ECO:0000313" key="17">
    <source>
        <dbReference type="EMBL" id="KAI9632620.1"/>
    </source>
</evidence>
<dbReference type="EMBL" id="JAKWFO010000014">
    <property type="protein sequence ID" value="KAI9632620.1"/>
    <property type="molecule type" value="Genomic_DNA"/>
</dbReference>
<dbReference type="Gene3D" id="1.20.1270.60">
    <property type="entry name" value="Arfaptin homology (AH) domain/BAR domain"/>
    <property type="match status" value="1"/>
</dbReference>
<keyword evidence="9" id="KW-0446">Lipid-binding</keyword>
<dbReference type="GO" id="GO:0035091">
    <property type="term" value="F:phosphatidylinositol binding"/>
    <property type="evidence" value="ECO:0007669"/>
    <property type="project" value="InterPro"/>
</dbReference>
<evidence type="ECO:0000313" key="18">
    <source>
        <dbReference type="Proteomes" id="UP001164286"/>
    </source>
</evidence>
<keyword evidence="6" id="KW-0963">Cytoplasm</keyword>
<dbReference type="Pfam" id="PF00787">
    <property type="entry name" value="PX"/>
    <property type="match status" value="1"/>
</dbReference>